<comment type="subunit">
    <text evidence="5">Interacts with FtsZ.</text>
</comment>
<dbReference type="RefSeq" id="WP_086964002.1">
    <property type="nucleotide sequence ID" value="NZ_CP021376.1"/>
</dbReference>
<gene>
    <name evidence="5" type="primary">zapD</name>
    <name evidence="6" type="ORF">CBP12_08235</name>
</gene>
<dbReference type="AlphaFoldDB" id="A0A1Y0CZ88"/>
<evidence type="ECO:0000313" key="6">
    <source>
        <dbReference type="EMBL" id="ART80135.1"/>
    </source>
</evidence>
<protein>
    <recommendedName>
        <fullName evidence="5">Cell division protein ZapD</fullName>
    </recommendedName>
    <alternativeName>
        <fullName evidence="5">Z ring-associated protein D</fullName>
    </alternativeName>
</protein>
<dbReference type="Gene3D" id="1.10.3900.10">
    <property type="entry name" value="YacF-like"/>
    <property type="match status" value="1"/>
</dbReference>
<dbReference type="PANTHER" id="PTHR39455">
    <property type="entry name" value="CELL DIVISION PROTEIN ZAPD"/>
    <property type="match status" value="1"/>
</dbReference>
<evidence type="ECO:0000256" key="3">
    <source>
        <dbReference type="ARBA" id="ARBA00023210"/>
    </source>
</evidence>
<keyword evidence="7" id="KW-1185">Reference proteome</keyword>
<dbReference type="InterPro" id="IPR009777">
    <property type="entry name" value="ZapD"/>
</dbReference>
<proteinExistence type="inferred from homology"/>
<comment type="function">
    <text evidence="5">Cell division factor that enhances FtsZ-ring assembly. Directly interacts with FtsZ and promotes bundling of FtsZ protofilaments, with a reduction in FtsZ GTPase activity.</text>
</comment>
<name>A0A1Y0CZ88_9GAMM</name>
<dbReference type="PANTHER" id="PTHR39455:SF1">
    <property type="entry name" value="CELL DIVISION PROTEIN ZAPD"/>
    <property type="match status" value="1"/>
</dbReference>
<dbReference type="NCBIfam" id="NF003655">
    <property type="entry name" value="PRK05287.1-3"/>
    <property type="match status" value="1"/>
</dbReference>
<dbReference type="GO" id="GO:0000917">
    <property type="term" value="P:division septum assembly"/>
    <property type="evidence" value="ECO:0007669"/>
    <property type="project" value="UniProtKB-KW"/>
</dbReference>
<dbReference type="Gene3D" id="2.60.440.10">
    <property type="entry name" value="YacF-like domains"/>
    <property type="match status" value="1"/>
</dbReference>
<dbReference type="Pfam" id="PF07072">
    <property type="entry name" value="ZapD"/>
    <property type="match status" value="1"/>
</dbReference>
<reference evidence="7" key="1">
    <citation type="submission" date="2017-05" db="EMBL/GenBank/DDBJ databases">
        <authorList>
            <person name="Sung H."/>
        </authorList>
    </citation>
    <scope>NUCLEOTIDE SEQUENCE [LARGE SCALE GENOMIC DNA]</scope>
    <source>
        <strain evidence="7">AMac2203</strain>
    </source>
</reference>
<dbReference type="Proteomes" id="UP000243793">
    <property type="component" value="Chromosome"/>
</dbReference>
<evidence type="ECO:0000256" key="1">
    <source>
        <dbReference type="ARBA" id="ARBA00022490"/>
    </source>
</evidence>
<keyword evidence="3 5" id="KW-0717">Septation</keyword>
<dbReference type="GO" id="GO:0043093">
    <property type="term" value="P:FtsZ-dependent cytokinesis"/>
    <property type="evidence" value="ECO:0007669"/>
    <property type="project" value="UniProtKB-UniRule"/>
</dbReference>
<keyword evidence="4 5" id="KW-0131">Cell cycle</keyword>
<evidence type="ECO:0000256" key="2">
    <source>
        <dbReference type="ARBA" id="ARBA00022618"/>
    </source>
</evidence>
<dbReference type="InterPro" id="IPR036268">
    <property type="entry name" value="ZapD_sf"/>
</dbReference>
<evidence type="ECO:0000256" key="4">
    <source>
        <dbReference type="ARBA" id="ARBA00023306"/>
    </source>
</evidence>
<dbReference type="GO" id="GO:0032153">
    <property type="term" value="C:cell division site"/>
    <property type="evidence" value="ECO:0007669"/>
    <property type="project" value="TreeGrafter"/>
</dbReference>
<dbReference type="KEGG" id="ocm:CBP12_08235"/>
<comment type="similarity">
    <text evidence="5">Belongs to the ZapD family.</text>
</comment>
<keyword evidence="2 5" id="KW-0132">Cell division</keyword>
<keyword evidence="1 5" id="KW-0963">Cytoplasm</keyword>
<dbReference type="EMBL" id="CP021376">
    <property type="protein sequence ID" value="ART80135.1"/>
    <property type="molecule type" value="Genomic_DNA"/>
</dbReference>
<organism evidence="6 7">
    <name type="scientific">Oceanisphaera avium</name>
    <dbReference type="NCBI Taxonomy" id="1903694"/>
    <lineage>
        <taxon>Bacteria</taxon>
        <taxon>Pseudomonadati</taxon>
        <taxon>Pseudomonadota</taxon>
        <taxon>Gammaproteobacteria</taxon>
        <taxon>Aeromonadales</taxon>
        <taxon>Aeromonadaceae</taxon>
        <taxon>Oceanisphaera</taxon>
    </lineage>
</organism>
<dbReference type="GO" id="GO:0005737">
    <property type="term" value="C:cytoplasm"/>
    <property type="evidence" value="ECO:0007669"/>
    <property type="project" value="UniProtKB-SubCell"/>
</dbReference>
<comment type="subcellular location">
    <subcellularLocation>
        <location evidence="5">Cytoplasm</location>
    </subcellularLocation>
    <text evidence="5">Localizes to mid-cell in an FtsZ-dependent manner.</text>
</comment>
<evidence type="ECO:0000256" key="5">
    <source>
        <dbReference type="HAMAP-Rule" id="MF_01092"/>
    </source>
</evidence>
<dbReference type="InterPro" id="IPR027462">
    <property type="entry name" value="ZapD_C"/>
</dbReference>
<accession>A0A1Y0CZ88</accession>
<dbReference type="HAMAP" id="MF_01092">
    <property type="entry name" value="ZapD"/>
    <property type="match status" value="1"/>
</dbReference>
<dbReference type="OrthoDB" id="5294622at2"/>
<evidence type="ECO:0000313" key="7">
    <source>
        <dbReference type="Proteomes" id="UP000243793"/>
    </source>
</evidence>
<dbReference type="SUPFAM" id="SSF160950">
    <property type="entry name" value="YacF-like"/>
    <property type="match status" value="1"/>
</dbReference>
<sequence length="244" mass="28049">MSTLIYEYPLNEKCRNYLRLSDLFQQINQCRSLEASGQTVALFKALLDIIELLERCDIRTELAKDLTIEKDKLAAWSEVPGIDTSALDHMQVQLADFSQQLPRAPRFGQLLREDKLLAAVRSRFSIPGGLCSFDVPQLHYWLHQPKANQQQDIDGWLKQLQLLQQGLELLLTLWREVGQFQPLTAHNGFYQDDAANTHIIRVRVPAAQAIYPVVSGNKYRYTIRFMPVDNHEIGNVEFELANIK</sequence>